<dbReference type="SUPFAM" id="SSF55874">
    <property type="entry name" value="ATPase domain of HSP90 chaperone/DNA topoisomerase II/histidine kinase"/>
    <property type="match status" value="1"/>
</dbReference>
<dbReference type="InterPro" id="IPR050351">
    <property type="entry name" value="BphY/WalK/GraS-like"/>
</dbReference>
<accession>A0A4V2UWA0</accession>
<dbReference type="GO" id="GO:0000155">
    <property type="term" value="F:phosphorelay sensor kinase activity"/>
    <property type="evidence" value="ECO:0007669"/>
    <property type="project" value="InterPro"/>
</dbReference>
<dbReference type="EC" id="2.7.13.3" evidence="3"/>
<keyword evidence="6" id="KW-1003">Cell membrane</keyword>
<dbReference type="GO" id="GO:0016036">
    <property type="term" value="P:cellular response to phosphate starvation"/>
    <property type="evidence" value="ECO:0007669"/>
    <property type="project" value="TreeGrafter"/>
</dbReference>
<reference evidence="19 20" key="1">
    <citation type="submission" date="2019-03" db="EMBL/GenBank/DDBJ databases">
        <title>Genomic Encyclopedia of Type Strains, Phase IV (KMG-IV): sequencing the most valuable type-strain genomes for metagenomic binning, comparative biology and taxonomic classification.</title>
        <authorList>
            <person name="Goeker M."/>
        </authorList>
    </citation>
    <scope>NUCLEOTIDE SEQUENCE [LARGE SCALE GENOMIC DNA]</scope>
    <source>
        <strain evidence="19 20">DSM 21944</strain>
    </source>
</reference>
<comment type="catalytic activity">
    <reaction evidence="1">
        <text>ATP + protein L-histidine = ADP + protein N-phospho-L-histidine.</text>
        <dbReference type="EC" id="2.7.13.3"/>
    </reaction>
</comment>
<dbReference type="Gene3D" id="3.30.565.10">
    <property type="entry name" value="Histidine kinase-like ATPase, C-terminal domain"/>
    <property type="match status" value="1"/>
</dbReference>
<dbReference type="PANTHER" id="PTHR45453:SF1">
    <property type="entry name" value="PHOSPHATE REGULON SENSOR PROTEIN PHOR"/>
    <property type="match status" value="1"/>
</dbReference>
<evidence type="ECO:0000256" key="7">
    <source>
        <dbReference type="ARBA" id="ARBA00022553"/>
    </source>
</evidence>
<evidence type="ECO:0000256" key="2">
    <source>
        <dbReference type="ARBA" id="ARBA00004236"/>
    </source>
</evidence>
<dbReference type="SMART" id="SM00388">
    <property type="entry name" value="HisKA"/>
    <property type="match status" value="1"/>
</dbReference>
<keyword evidence="20" id="KW-1185">Reference proteome</keyword>
<dbReference type="InterPro" id="IPR004358">
    <property type="entry name" value="Sig_transdc_His_kin-like_C"/>
</dbReference>
<dbReference type="GO" id="GO:0004721">
    <property type="term" value="F:phosphoprotein phosphatase activity"/>
    <property type="evidence" value="ECO:0007669"/>
    <property type="project" value="InterPro"/>
</dbReference>
<dbReference type="InterPro" id="IPR035965">
    <property type="entry name" value="PAS-like_dom_sf"/>
</dbReference>
<dbReference type="InterPro" id="IPR005467">
    <property type="entry name" value="His_kinase_dom"/>
</dbReference>
<evidence type="ECO:0000259" key="18">
    <source>
        <dbReference type="PROSITE" id="PS50109"/>
    </source>
</evidence>
<keyword evidence="8" id="KW-0592">Phosphate transport</keyword>
<evidence type="ECO:0000256" key="8">
    <source>
        <dbReference type="ARBA" id="ARBA00022592"/>
    </source>
</evidence>
<protein>
    <recommendedName>
        <fullName evidence="4">Phosphate regulon sensor protein PhoR</fullName>
        <ecNumber evidence="3">2.7.13.3</ecNumber>
    </recommendedName>
</protein>
<dbReference type="FunFam" id="1.10.287.130:FF:000001">
    <property type="entry name" value="Two-component sensor histidine kinase"/>
    <property type="match status" value="1"/>
</dbReference>
<dbReference type="InterPro" id="IPR021766">
    <property type="entry name" value="PhoR_N"/>
</dbReference>
<keyword evidence="11" id="KW-0547">Nucleotide-binding</keyword>
<dbReference type="Gene3D" id="1.10.287.130">
    <property type="match status" value="1"/>
</dbReference>
<dbReference type="AlphaFoldDB" id="A0A4V2UWA0"/>
<dbReference type="SUPFAM" id="SSF47384">
    <property type="entry name" value="Homodimeric domain of signal transducing histidine kinase"/>
    <property type="match status" value="1"/>
</dbReference>
<keyword evidence="7" id="KW-0597">Phosphoprotein</keyword>
<evidence type="ECO:0000256" key="5">
    <source>
        <dbReference type="ARBA" id="ARBA00022448"/>
    </source>
</evidence>
<keyword evidence="10" id="KW-0812">Transmembrane</keyword>
<dbReference type="InterPro" id="IPR014310">
    <property type="entry name" value="Sig_transdc_His_kinase_PhoR"/>
</dbReference>
<dbReference type="SMART" id="SM00091">
    <property type="entry name" value="PAS"/>
    <property type="match status" value="1"/>
</dbReference>
<dbReference type="FunFam" id="3.30.565.10:FF:000006">
    <property type="entry name" value="Sensor histidine kinase WalK"/>
    <property type="match status" value="1"/>
</dbReference>
<proteinExistence type="predicted"/>
<comment type="subcellular location">
    <subcellularLocation>
        <location evidence="2">Cell membrane</location>
    </subcellularLocation>
</comment>
<dbReference type="Pfam" id="PF02518">
    <property type="entry name" value="HATPase_c"/>
    <property type="match status" value="1"/>
</dbReference>
<evidence type="ECO:0000256" key="15">
    <source>
        <dbReference type="ARBA" id="ARBA00023012"/>
    </source>
</evidence>
<dbReference type="PRINTS" id="PR00344">
    <property type="entry name" value="BCTRLSENSOR"/>
</dbReference>
<dbReference type="Pfam" id="PF13188">
    <property type="entry name" value="PAS_8"/>
    <property type="match status" value="1"/>
</dbReference>
<organism evidence="19 20">
    <name type="scientific">Pseudofulvimonas gallinarii</name>
    <dbReference type="NCBI Taxonomy" id="634155"/>
    <lineage>
        <taxon>Bacteria</taxon>
        <taxon>Pseudomonadati</taxon>
        <taxon>Pseudomonadota</taxon>
        <taxon>Gammaproteobacteria</taxon>
        <taxon>Lysobacterales</taxon>
        <taxon>Rhodanobacteraceae</taxon>
        <taxon>Pseudofulvimonas</taxon>
    </lineage>
</organism>
<dbReference type="EMBL" id="SMAF01000007">
    <property type="protein sequence ID" value="TCS98827.1"/>
    <property type="molecule type" value="Genomic_DNA"/>
</dbReference>
<dbReference type="InterPro" id="IPR003661">
    <property type="entry name" value="HisK_dim/P_dom"/>
</dbReference>
<dbReference type="GO" id="GO:0006817">
    <property type="term" value="P:phosphate ion transport"/>
    <property type="evidence" value="ECO:0007669"/>
    <property type="project" value="UniProtKB-KW"/>
</dbReference>
<evidence type="ECO:0000256" key="12">
    <source>
        <dbReference type="ARBA" id="ARBA00022777"/>
    </source>
</evidence>
<sequence length="436" mass="48670">MASNFRHAWFQSMLRLGAWLLAWLLPGLVLGAVWPALAAGLGLALAWQYYNWARLLRQLRSRRHLQEPERGGVQGEVAALIYSRQRYQRRRWHRLHQALRAFRTAANALPDGIVVLGPELGIRWFNPAAGELLGLSARDLGIHLPALLRAPQFAEWLDRGAADPLFDLASPATPARRLWLRLIDYAGRHRLLVVRDVSKLMQLEQVRRDFVANVSHELRTPLTVIHGYLELIEPGPDTEWSGPIAEMRRQSQRMTRLVEDLLTLSRLEGQDRLPDEPVPMATLLATLLREAQTLSAGQHLIAVVDPAGCDLHGAEAELHSAFANLVANAVRYTPAGGQITIRFRDDPGGGVRLEVEDSGPGIAAEHIDRLTERFYRVSTSRSRATGGTGLGLAIVKHVLLLHQARLDIDSEPGRGSCFSCVFPAERRIERQSDPFN</sequence>
<dbReference type="InterPro" id="IPR000014">
    <property type="entry name" value="PAS"/>
</dbReference>
<evidence type="ECO:0000256" key="6">
    <source>
        <dbReference type="ARBA" id="ARBA00022475"/>
    </source>
</evidence>
<evidence type="ECO:0000256" key="16">
    <source>
        <dbReference type="ARBA" id="ARBA00023136"/>
    </source>
</evidence>
<keyword evidence="12 19" id="KW-0418">Kinase</keyword>
<evidence type="ECO:0000256" key="3">
    <source>
        <dbReference type="ARBA" id="ARBA00012438"/>
    </source>
</evidence>
<dbReference type="Proteomes" id="UP000294599">
    <property type="component" value="Unassembled WGS sequence"/>
</dbReference>
<evidence type="ECO:0000256" key="10">
    <source>
        <dbReference type="ARBA" id="ARBA00022692"/>
    </source>
</evidence>
<comment type="caution">
    <text evidence="19">The sequence shown here is derived from an EMBL/GenBank/DDBJ whole genome shotgun (WGS) entry which is preliminary data.</text>
</comment>
<dbReference type="Pfam" id="PF00512">
    <property type="entry name" value="HisKA"/>
    <property type="match status" value="1"/>
</dbReference>
<evidence type="ECO:0000256" key="17">
    <source>
        <dbReference type="ARBA" id="ARBA00025207"/>
    </source>
</evidence>
<dbReference type="NCBIfam" id="TIGR02966">
    <property type="entry name" value="phoR_proteo"/>
    <property type="match status" value="1"/>
</dbReference>
<name>A0A4V2UWA0_9GAMM</name>
<evidence type="ECO:0000256" key="13">
    <source>
        <dbReference type="ARBA" id="ARBA00022840"/>
    </source>
</evidence>
<dbReference type="RefSeq" id="WP_123522500.1">
    <property type="nucleotide sequence ID" value="NZ_JBHLWF010000032.1"/>
</dbReference>
<keyword evidence="16" id="KW-0472">Membrane</keyword>
<evidence type="ECO:0000256" key="9">
    <source>
        <dbReference type="ARBA" id="ARBA00022679"/>
    </source>
</evidence>
<keyword evidence="9" id="KW-0808">Transferase</keyword>
<evidence type="ECO:0000313" key="20">
    <source>
        <dbReference type="Proteomes" id="UP000294599"/>
    </source>
</evidence>
<feature type="domain" description="Histidine kinase" evidence="18">
    <location>
        <begin position="213"/>
        <end position="426"/>
    </location>
</feature>
<comment type="function">
    <text evidence="17">Member of the two-component regulatory system PhoR/PhoB involved in the phosphate regulon genes expression. PhoR may function as a membrane-associated protein kinase that phosphorylates PhoB in response to environmental signals.</text>
</comment>
<evidence type="ECO:0000313" key="19">
    <source>
        <dbReference type="EMBL" id="TCS98827.1"/>
    </source>
</evidence>
<dbReference type="OrthoDB" id="9813151at2"/>
<evidence type="ECO:0000256" key="14">
    <source>
        <dbReference type="ARBA" id="ARBA00022989"/>
    </source>
</evidence>
<dbReference type="PROSITE" id="PS50109">
    <property type="entry name" value="HIS_KIN"/>
    <property type="match status" value="1"/>
</dbReference>
<dbReference type="GO" id="GO:0005886">
    <property type="term" value="C:plasma membrane"/>
    <property type="evidence" value="ECO:0007669"/>
    <property type="project" value="UniProtKB-SubCell"/>
</dbReference>
<dbReference type="GO" id="GO:0005524">
    <property type="term" value="F:ATP binding"/>
    <property type="evidence" value="ECO:0007669"/>
    <property type="project" value="UniProtKB-KW"/>
</dbReference>
<dbReference type="CDD" id="cd00082">
    <property type="entry name" value="HisKA"/>
    <property type="match status" value="1"/>
</dbReference>
<keyword evidence="5" id="KW-0813">Transport</keyword>
<evidence type="ECO:0000256" key="4">
    <source>
        <dbReference type="ARBA" id="ARBA00019665"/>
    </source>
</evidence>
<dbReference type="SMART" id="SM00387">
    <property type="entry name" value="HATPase_c"/>
    <property type="match status" value="1"/>
</dbReference>
<dbReference type="Gene3D" id="3.30.450.20">
    <property type="entry name" value="PAS domain"/>
    <property type="match status" value="1"/>
</dbReference>
<gene>
    <name evidence="19" type="ORF">EDC25_10722</name>
</gene>
<keyword evidence="13" id="KW-0067">ATP-binding</keyword>
<keyword evidence="15" id="KW-0902">Two-component regulatory system</keyword>
<keyword evidence="14" id="KW-1133">Transmembrane helix</keyword>
<dbReference type="CDD" id="cd00130">
    <property type="entry name" value="PAS"/>
    <property type="match status" value="1"/>
</dbReference>
<dbReference type="InterPro" id="IPR036097">
    <property type="entry name" value="HisK_dim/P_sf"/>
</dbReference>
<evidence type="ECO:0000256" key="11">
    <source>
        <dbReference type="ARBA" id="ARBA00022741"/>
    </source>
</evidence>
<dbReference type="Pfam" id="PF11808">
    <property type="entry name" value="PhoR"/>
    <property type="match status" value="1"/>
</dbReference>
<dbReference type="SUPFAM" id="SSF55785">
    <property type="entry name" value="PYP-like sensor domain (PAS domain)"/>
    <property type="match status" value="1"/>
</dbReference>
<dbReference type="InterPro" id="IPR003594">
    <property type="entry name" value="HATPase_dom"/>
</dbReference>
<evidence type="ECO:0000256" key="1">
    <source>
        <dbReference type="ARBA" id="ARBA00000085"/>
    </source>
</evidence>
<dbReference type="PANTHER" id="PTHR45453">
    <property type="entry name" value="PHOSPHATE REGULON SENSOR PROTEIN PHOR"/>
    <property type="match status" value="1"/>
</dbReference>
<dbReference type="InterPro" id="IPR036890">
    <property type="entry name" value="HATPase_C_sf"/>
</dbReference>